<name>A0A090S219_9VIBR</name>
<protein>
    <submittedName>
        <fullName evidence="1">Uncharacterized protein</fullName>
    </submittedName>
</protein>
<dbReference type="Proteomes" id="UP000029228">
    <property type="component" value="Unassembled WGS sequence"/>
</dbReference>
<keyword evidence="2" id="KW-1185">Reference proteome</keyword>
<accession>A0A090S219</accession>
<sequence>MLTKSVESPVAAFWVLEPSNTQGRLLGNSFITGCNRILSGVRGASAIIKSALASTSAEGLFVATKSTSLSCAMLESSFILLLDTKSVCSSTTLAAILLLAKVKKHAAVSRRAKAYRIAIVRSDTPL</sequence>
<proteinExistence type="predicted"/>
<gene>
    <name evidence="1" type="ORF">JCM19235_3511</name>
</gene>
<comment type="caution">
    <text evidence="1">The sequence shown here is derived from an EMBL/GenBank/DDBJ whole genome shotgun (WGS) entry which is preliminary data.</text>
</comment>
<organism evidence="1 2">
    <name type="scientific">Vibrio maritimus</name>
    <dbReference type="NCBI Taxonomy" id="990268"/>
    <lineage>
        <taxon>Bacteria</taxon>
        <taxon>Pseudomonadati</taxon>
        <taxon>Pseudomonadota</taxon>
        <taxon>Gammaproteobacteria</taxon>
        <taxon>Vibrionales</taxon>
        <taxon>Vibrionaceae</taxon>
        <taxon>Vibrio</taxon>
    </lineage>
</organism>
<dbReference type="AlphaFoldDB" id="A0A090S219"/>
<dbReference type="EMBL" id="BBMR01000006">
    <property type="protein sequence ID" value="GAL20509.1"/>
    <property type="molecule type" value="Genomic_DNA"/>
</dbReference>
<evidence type="ECO:0000313" key="1">
    <source>
        <dbReference type="EMBL" id="GAL20509.1"/>
    </source>
</evidence>
<evidence type="ECO:0000313" key="2">
    <source>
        <dbReference type="Proteomes" id="UP000029228"/>
    </source>
</evidence>
<reference evidence="1 2" key="1">
    <citation type="submission" date="2014-09" db="EMBL/GenBank/DDBJ databases">
        <title>Vibrio maritimus JCM 19235. (C45) whole genome shotgun sequence.</title>
        <authorList>
            <person name="Sawabe T."/>
            <person name="Meirelles P."/>
            <person name="Nakanishi M."/>
            <person name="Sayaka M."/>
            <person name="Hattori M."/>
            <person name="Ohkuma M."/>
        </authorList>
    </citation>
    <scope>NUCLEOTIDE SEQUENCE [LARGE SCALE GENOMIC DNA]</scope>
    <source>
        <strain evidence="2">JCM19235</strain>
    </source>
</reference>